<reference evidence="2" key="1">
    <citation type="submission" date="2016-11" db="EMBL/GenBank/DDBJ databases">
        <authorList>
            <person name="Varghese N."/>
            <person name="Submissions S."/>
        </authorList>
    </citation>
    <scope>NUCLEOTIDE SEQUENCE [LARGE SCALE GENOMIC DNA]</scope>
    <source>
        <strain evidence="2">DSM 2635</strain>
    </source>
</reference>
<keyword evidence="2" id="KW-1185">Reference proteome</keyword>
<dbReference type="RefSeq" id="WP_073125903.1">
    <property type="nucleotide sequence ID" value="NZ_BAABCH010000098.1"/>
</dbReference>
<sequence>MNLNNKDLKPFYIYTDKNCLYIKNINEHTEKLANNIHSYCANIDNKKRIHICCIDFNGKLIHIMSHKNYWRKKVVCKVSNSVKNIKNMRVFIINNFLNIFVVQQYPIAEDIYRVSHLNFNYKNYSVSRHNINSIYKYDESIYKLEIDSLSNIIFEYNSLDYSTKDLNNHLIVFNSESRSWIKPNRLFRTSEISDIPCSDKPNIKHDLFEYCYSLSYKL</sequence>
<proteinExistence type="predicted"/>
<dbReference type="STRING" id="1121321.SAMN04488530_11353"/>
<protein>
    <submittedName>
        <fullName evidence="1">Uncharacterized protein</fullName>
    </submittedName>
</protein>
<accession>A0A1M5P9R2</accession>
<dbReference type="OrthoDB" id="1750707at2"/>
<dbReference type="Proteomes" id="UP000243255">
    <property type="component" value="Unassembled WGS sequence"/>
</dbReference>
<evidence type="ECO:0000313" key="2">
    <source>
        <dbReference type="Proteomes" id="UP000243255"/>
    </source>
</evidence>
<organism evidence="1 2">
    <name type="scientific">Asaccharospora irregularis DSM 2635</name>
    <dbReference type="NCBI Taxonomy" id="1121321"/>
    <lineage>
        <taxon>Bacteria</taxon>
        <taxon>Bacillati</taxon>
        <taxon>Bacillota</taxon>
        <taxon>Clostridia</taxon>
        <taxon>Peptostreptococcales</taxon>
        <taxon>Peptostreptococcaceae</taxon>
        <taxon>Asaccharospora</taxon>
    </lineage>
</organism>
<evidence type="ECO:0000313" key="1">
    <source>
        <dbReference type="EMBL" id="SHG98561.1"/>
    </source>
</evidence>
<name>A0A1M5P9R2_9FIRM</name>
<dbReference type="EMBL" id="FQWX01000013">
    <property type="protein sequence ID" value="SHG98561.1"/>
    <property type="molecule type" value="Genomic_DNA"/>
</dbReference>
<dbReference type="AlphaFoldDB" id="A0A1M5P9R2"/>
<gene>
    <name evidence="1" type="ORF">SAMN04488530_11353</name>
</gene>